<dbReference type="RefSeq" id="WP_038491693.1">
    <property type="nucleotide sequence ID" value="NZ_CP009962.1"/>
</dbReference>
<dbReference type="SUPFAM" id="SSF52540">
    <property type="entry name" value="P-loop containing nucleoside triphosphate hydrolases"/>
    <property type="match status" value="1"/>
</dbReference>
<dbReference type="HOGENOM" id="CLU_017452_2_0_4"/>
<name>A0A0A1FDP3_9BURK</name>
<dbReference type="OrthoDB" id="9808822at2"/>
<dbReference type="InterPro" id="IPR003495">
    <property type="entry name" value="CobW/HypB/UreG_nucleotide-bd"/>
</dbReference>
<comment type="catalytic activity">
    <reaction evidence="6">
        <text>GTP + H2O = GDP + phosphate + H(+)</text>
        <dbReference type="Rhea" id="RHEA:19669"/>
        <dbReference type="ChEBI" id="CHEBI:15377"/>
        <dbReference type="ChEBI" id="CHEBI:15378"/>
        <dbReference type="ChEBI" id="CHEBI:37565"/>
        <dbReference type="ChEBI" id="CHEBI:43474"/>
        <dbReference type="ChEBI" id="CHEBI:58189"/>
    </reaction>
    <physiologicalReaction direction="left-to-right" evidence="6">
        <dbReference type="Rhea" id="RHEA:19670"/>
    </physiologicalReaction>
</comment>
<dbReference type="PANTHER" id="PTHR43603:SF1">
    <property type="entry name" value="ZINC-REGULATED GTPASE METALLOPROTEIN ACTIVATOR 1"/>
    <property type="match status" value="1"/>
</dbReference>
<dbReference type="GO" id="GO:0000166">
    <property type="term" value="F:nucleotide binding"/>
    <property type="evidence" value="ECO:0007669"/>
    <property type="project" value="UniProtKB-KW"/>
</dbReference>
<keyword evidence="2" id="KW-0378">Hydrolase</keyword>
<dbReference type="EMBL" id="CP009962">
    <property type="protein sequence ID" value="AIY42863.1"/>
    <property type="molecule type" value="Genomic_DNA"/>
</dbReference>
<evidence type="ECO:0000256" key="4">
    <source>
        <dbReference type="ARBA" id="ARBA00034320"/>
    </source>
</evidence>
<dbReference type="GO" id="GO:0016787">
    <property type="term" value="F:hydrolase activity"/>
    <property type="evidence" value="ECO:0007669"/>
    <property type="project" value="UniProtKB-KW"/>
</dbReference>
<feature type="domain" description="CobW C-terminal" evidence="7">
    <location>
        <begin position="263"/>
        <end position="378"/>
    </location>
</feature>
<evidence type="ECO:0000256" key="3">
    <source>
        <dbReference type="ARBA" id="ARBA00023186"/>
    </source>
</evidence>
<gene>
    <name evidence="8" type="ORF">LT85_3705</name>
</gene>
<evidence type="ECO:0000256" key="2">
    <source>
        <dbReference type="ARBA" id="ARBA00022801"/>
    </source>
</evidence>
<evidence type="ECO:0000256" key="6">
    <source>
        <dbReference type="ARBA" id="ARBA00049117"/>
    </source>
</evidence>
<comment type="function">
    <text evidence="5">Zinc chaperone that directly transfers zinc cofactor to target proteins, thereby activating them. Zinc is transferred from the CXCC motif in the GTPase domain to the zinc binding site in target proteins in a process requiring GTP hydrolysis.</text>
</comment>
<dbReference type="KEGG" id="care:LT85_3705"/>
<keyword evidence="1" id="KW-0547">Nucleotide-binding</keyword>
<proteinExistence type="inferred from homology"/>
<protein>
    <submittedName>
        <fullName evidence="8">Putative metal chaperone</fullName>
    </submittedName>
</protein>
<dbReference type="SMART" id="SM00833">
    <property type="entry name" value="CobW_C"/>
    <property type="match status" value="1"/>
</dbReference>
<reference evidence="9" key="1">
    <citation type="journal article" date="2014" name="Soil Biol. Biochem.">
        <title>Structure and function of bacterial communities in ageing soils: Insights from the Mendocino ecological staircase.</title>
        <authorList>
            <person name="Uroz S."/>
            <person name="Tech J.J."/>
            <person name="Sawaya N.A."/>
            <person name="Frey-Klett P."/>
            <person name="Leveau J.H.J."/>
        </authorList>
    </citation>
    <scope>NUCLEOTIDE SEQUENCE [LARGE SCALE GENOMIC DNA]</scope>
    <source>
        <strain evidence="9">Cal35</strain>
    </source>
</reference>
<evidence type="ECO:0000259" key="7">
    <source>
        <dbReference type="SMART" id="SM00833"/>
    </source>
</evidence>
<evidence type="ECO:0000256" key="5">
    <source>
        <dbReference type="ARBA" id="ARBA00045658"/>
    </source>
</evidence>
<dbReference type="InterPro" id="IPR027417">
    <property type="entry name" value="P-loop_NTPase"/>
</dbReference>
<sequence>MNQLKKLPVTVLSGFLGAGKTTLLNHILRNREGKRVAVIVNDMSEVNIDAELIRDGAAAADAALSRTEEKLVEMSNGCICCTLRDDLLQEVRQLAAAGRFDYLLIESTGVSEPMPIAATFDFEDEAGNSLNHVACIDTMVTVVDAANLLADFSSEEFLADRGETAGEGDQRRLVHLLTEQIEFANVIVLNKTDLVDSVLLQKVMGVIKALNPAAKVIHAQHSRVPLDSILDTGLFDLEQASAMPGWAQELEGRGSSESEEYGISSFVYRTPEPFHPKRLHDFLSAPVPGVIRSKGYFWLASRPEWVASMSGAGRLMASEPVGFWWATVPAERWPQDAYTRSQIKVGWSEPYGDRHQEIVFIGQDMDQAAIRRRLQACLLDAAETSLGMAVWREFDDPFPGWQRSAGEGH</sequence>
<dbReference type="Pfam" id="PF07683">
    <property type="entry name" value="CobW_C"/>
    <property type="match status" value="1"/>
</dbReference>
<evidence type="ECO:0000313" key="8">
    <source>
        <dbReference type="EMBL" id="AIY42863.1"/>
    </source>
</evidence>
<keyword evidence="9" id="KW-1185">Reference proteome</keyword>
<dbReference type="CDD" id="cd03112">
    <property type="entry name" value="CobW-like"/>
    <property type="match status" value="1"/>
</dbReference>
<comment type="similarity">
    <text evidence="4">Belongs to the SIMIBI class G3E GTPase family. ZNG1 subfamily.</text>
</comment>
<dbReference type="AlphaFoldDB" id="A0A0A1FDP3"/>
<keyword evidence="3" id="KW-0143">Chaperone</keyword>
<evidence type="ECO:0000313" key="9">
    <source>
        <dbReference type="Proteomes" id="UP000030302"/>
    </source>
</evidence>
<evidence type="ECO:0000256" key="1">
    <source>
        <dbReference type="ARBA" id="ARBA00022741"/>
    </source>
</evidence>
<dbReference type="InterPro" id="IPR011629">
    <property type="entry name" value="CobW-like_C"/>
</dbReference>
<dbReference type="STRING" id="279058.LT85_3705"/>
<dbReference type="InterPro" id="IPR051927">
    <property type="entry name" value="Zn_Chap_cDPG_Synth"/>
</dbReference>
<dbReference type="PANTHER" id="PTHR43603">
    <property type="entry name" value="COBW DOMAIN-CONTAINING PROTEIN DDB_G0274527"/>
    <property type="match status" value="1"/>
</dbReference>
<dbReference type="Gene3D" id="3.40.50.300">
    <property type="entry name" value="P-loop containing nucleotide triphosphate hydrolases"/>
    <property type="match status" value="1"/>
</dbReference>
<dbReference type="InterPro" id="IPR047920">
    <property type="entry name" value="ZigA-like"/>
</dbReference>
<organism evidence="8 9">
    <name type="scientific">Collimonas arenae</name>
    <dbReference type="NCBI Taxonomy" id="279058"/>
    <lineage>
        <taxon>Bacteria</taxon>
        <taxon>Pseudomonadati</taxon>
        <taxon>Pseudomonadota</taxon>
        <taxon>Betaproteobacteria</taxon>
        <taxon>Burkholderiales</taxon>
        <taxon>Oxalobacteraceae</taxon>
        <taxon>Collimonas</taxon>
    </lineage>
</organism>
<dbReference type="Gene3D" id="3.30.1220.10">
    <property type="entry name" value="CobW-like, C-terminal domain"/>
    <property type="match status" value="1"/>
</dbReference>
<dbReference type="InterPro" id="IPR036627">
    <property type="entry name" value="CobW-likC_sf"/>
</dbReference>
<dbReference type="NCBIfam" id="NF038288">
    <property type="entry name" value="chaper_GTP_ZigA"/>
    <property type="match status" value="1"/>
</dbReference>
<dbReference type="Proteomes" id="UP000030302">
    <property type="component" value="Chromosome"/>
</dbReference>
<dbReference type="Pfam" id="PF02492">
    <property type="entry name" value="cobW"/>
    <property type="match status" value="1"/>
</dbReference>
<accession>A0A0A1FDP3</accession>